<evidence type="ECO:0000313" key="2">
    <source>
        <dbReference type="Proteomes" id="UP001549773"/>
    </source>
</evidence>
<gene>
    <name evidence="1" type="ORF">ABXZ32_06125</name>
</gene>
<proteinExistence type="predicted"/>
<comment type="caution">
    <text evidence="1">The sequence shown here is derived from an EMBL/GenBank/DDBJ whole genome shotgun (WGS) entry which is preliminary data.</text>
</comment>
<dbReference type="Gene3D" id="3.50.50.60">
    <property type="entry name" value="FAD/NAD(P)-binding domain"/>
    <property type="match status" value="1"/>
</dbReference>
<reference evidence="1 2" key="1">
    <citation type="submission" date="2024-07" db="EMBL/GenBank/DDBJ databases">
        <title>The genome sequence of type strain Sediminicola luteus GDMCC 1.2596T.</title>
        <authorList>
            <person name="Liu Y."/>
        </authorList>
    </citation>
    <scope>NUCLEOTIDE SEQUENCE [LARGE SCALE GENOMIC DNA]</scope>
    <source>
        <strain evidence="1 2">GDMCC 1.2596</strain>
    </source>
</reference>
<evidence type="ECO:0000313" key="1">
    <source>
        <dbReference type="EMBL" id="MET7028962.1"/>
    </source>
</evidence>
<protein>
    <submittedName>
        <fullName evidence="1">Lycopene cyclase family protein</fullName>
    </submittedName>
</protein>
<accession>A0ABV2TUK8</accession>
<sequence length="387" mass="44745">MSIATPSMATYDYIIIGAGAGGLMLAEALGKDPFFKDKSILLLDKDSKNNNDRTWCFWENSTGDFDSILHKTWSKIYFGGPTYDAKLNIAPYSYKMIRGIDFYSSYKTKIAAYPSITFKTDKVLQIEDLDRDVLVKTESSTYSAKKVFNSILDYQVLKTQTKYPLLQQHFIGWFVKTEKPVFDLDQATFMDFSIPQKGNTRFMYVLPFSETEALVEYTLFSENLLPEAEYEEAIASYLLEKLQCGSYSILEKEKGNIPMTCFDFNVFNSKNILHIGMAGGWAKPSSGYTFRYAWKKTKLLVSFLKEDKPLHYFSKKDRFWYYDLLLLDILAKDNSKGEIIFGQLFKNRSPQLIFKFLDEETTIWEDLKIITACPIADFTKALLRRLF</sequence>
<dbReference type="InterPro" id="IPR036188">
    <property type="entry name" value="FAD/NAD-bd_sf"/>
</dbReference>
<name>A0ABV2TUK8_9FLAO</name>
<dbReference type="EMBL" id="JBEWYP010000002">
    <property type="protein sequence ID" value="MET7028962.1"/>
    <property type="molecule type" value="Genomic_DNA"/>
</dbReference>
<keyword evidence="2" id="KW-1185">Reference proteome</keyword>
<dbReference type="Proteomes" id="UP001549773">
    <property type="component" value="Unassembled WGS sequence"/>
</dbReference>
<dbReference type="Pfam" id="PF05834">
    <property type="entry name" value="Lycopene_cycl"/>
    <property type="match status" value="1"/>
</dbReference>
<dbReference type="RefSeq" id="WP_354617787.1">
    <property type="nucleotide sequence ID" value="NZ_JBEWYP010000002.1"/>
</dbReference>
<organism evidence="1 2">
    <name type="scientific">Sediminicola luteus</name>
    <dbReference type="NCBI Taxonomy" id="319238"/>
    <lineage>
        <taxon>Bacteria</taxon>
        <taxon>Pseudomonadati</taxon>
        <taxon>Bacteroidota</taxon>
        <taxon>Flavobacteriia</taxon>
        <taxon>Flavobacteriales</taxon>
        <taxon>Flavobacteriaceae</taxon>
        <taxon>Sediminicola</taxon>
    </lineage>
</organism>
<dbReference type="SUPFAM" id="SSF51905">
    <property type="entry name" value="FAD/NAD(P)-binding domain"/>
    <property type="match status" value="1"/>
</dbReference>